<reference evidence="4 5" key="1">
    <citation type="journal article" date="2020" name="ISME J.">
        <title>Uncovering the hidden diversity of litter-decomposition mechanisms in mushroom-forming fungi.</title>
        <authorList>
            <person name="Floudas D."/>
            <person name="Bentzer J."/>
            <person name="Ahren D."/>
            <person name="Johansson T."/>
            <person name="Persson P."/>
            <person name="Tunlid A."/>
        </authorList>
    </citation>
    <scope>NUCLEOTIDE SEQUENCE [LARGE SCALE GENOMIC DNA]</scope>
    <source>
        <strain evidence="4 5">CBS 146.42</strain>
    </source>
</reference>
<gene>
    <name evidence="4" type="ORF">D9756_000236</name>
</gene>
<proteinExistence type="predicted"/>
<organism evidence="4 5">
    <name type="scientific">Leucocoprinus leucothites</name>
    <dbReference type="NCBI Taxonomy" id="201217"/>
    <lineage>
        <taxon>Eukaryota</taxon>
        <taxon>Fungi</taxon>
        <taxon>Dikarya</taxon>
        <taxon>Basidiomycota</taxon>
        <taxon>Agaricomycotina</taxon>
        <taxon>Agaricomycetes</taxon>
        <taxon>Agaricomycetidae</taxon>
        <taxon>Agaricales</taxon>
        <taxon>Agaricineae</taxon>
        <taxon>Agaricaceae</taxon>
        <taxon>Leucocoprinus</taxon>
    </lineage>
</organism>
<evidence type="ECO:0000256" key="2">
    <source>
        <dbReference type="SAM" id="MobiDB-lite"/>
    </source>
</evidence>
<dbReference type="InterPro" id="IPR013087">
    <property type="entry name" value="Znf_C2H2_type"/>
</dbReference>
<feature type="region of interest" description="Disordered" evidence="2">
    <location>
        <begin position="158"/>
        <end position="204"/>
    </location>
</feature>
<keyword evidence="1" id="KW-0863">Zinc-finger</keyword>
<name>A0A8H5GF85_9AGAR</name>
<dbReference type="PROSITE" id="PS50157">
    <property type="entry name" value="ZINC_FINGER_C2H2_2"/>
    <property type="match status" value="2"/>
</dbReference>
<dbReference type="Gene3D" id="3.30.160.60">
    <property type="entry name" value="Classic Zinc Finger"/>
    <property type="match status" value="1"/>
</dbReference>
<dbReference type="Pfam" id="PF00096">
    <property type="entry name" value="zf-C2H2"/>
    <property type="match status" value="1"/>
</dbReference>
<feature type="region of interest" description="Disordered" evidence="2">
    <location>
        <begin position="322"/>
        <end position="348"/>
    </location>
</feature>
<dbReference type="PROSITE" id="PS00028">
    <property type="entry name" value="ZINC_FINGER_C2H2_1"/>
    <property type="match status" value="1"/>
</dbReference>
<comment type="caution">
    <text evidence="4">The sequence shown here is derived from an EMBL/GenBank/DDBJ whole genome shotgun (WGS) entry which is preliminary data.</text>
</comment>
<dbReference type="SUPFAM" id="SSF57667">
    <property type="entry name" value="beta-beta-alpha zinc fingers"/>
    <property type="match status" value="1"/>
</dbReference>
<feature type="domain" description="C2H2-type" evidence="3">
    <location>
        <begin position="263"/>
        <end position="285"/>
    </location>
</feature>
<dbReference type="SMART" id="SM00355">
    <property type="entry name" value="ZnF_C2H2"/>
    <property type="match status" value="2"/>
</dbReference>
<keyword evidence="1" id="KW-0862">Zinc</keyword>
<dbReference type="Proteomes" id="UP000559027">
    <property type="component" value="Unassembled WGS sequence"/>
</dbReference>
<keyword evidence="5" id="KW-1185">Reference proteome</keyword>
<dbReference type="GO" id="GO:0008270">
    <property type="term" value="F:zinc ion binding"/>
    <property type="evidence" value="ECO:0007669"/>
    <property type="project" value="UniProtKB-KW"/>
</dbReference>
<keyword evidence="1" id="KW-0479">Metal-binding</keyword>
<evidence type="ECO:0000259" key="3">
    <source>
        <dbReference type="PROSITE" id="PS50157"/>
    </source>
</evidence>
<protein>
    <recommendedName>
        <fullName evidence="3">C2H2-type domain-containing protein</fullName>
    </recommendedName>
</protein>
<dbReference type="InterPro" id="IPR036236">
    <property type="entry name" value="Znf_C2H2_sf"/>
</dbReference>
<dbReference type="AlphaFoldDB" id="A0A8H5GF85"/>
<dbReference type="OrthoDB" id="6077919at2759"/>
<evidence type="ECO:0000256" key="1">
    <source>
        <dbReference type="PROSITE-ProRule" id="PRU00042"/>
    </source>
</evidence>
<sequence length="348" mass="38340">MKFADDFSAFINFDNCDLSVEPDLIRELAKLEEPALLLHHDSDSSGLHGPWPQIFSSLMPSLQLSDPFELSPTILAICTILRRPFNDISSSASVFLYASTGIPFSSASSVVPDFEEWGRSSPVSDSELPSIPEACREEYSSTAISTLLPPSYTSLPLTPQIYNHRSPSSPSSTSSPSSSVLDLQVGSSSQQLSGHIQQVSPMNRTIENLQKRRSKARRNPVSYQGKRVLSRCKELDEDTLSMGPLSSALINNNTSGTRKVRRWRCSNCSKSFTRQSDVVRHRDFHCLATLNDKGKATKGFGIPCDSCGGLFSRKDSLLRHQQSGKCPDGARSYLNETGTDNNAKRKSR</sequence>
<feature type="compositionally biased region" description="Low complexity" evidence="2">
    <location>
        <begin position="166"/>
        <end position="194"/>
    </location>
</feature>
<accession>A0A8H5GF85</accession>
<feature type="compositionally biased region" description="Polar residues" evidence="2">
    <location>
        <begin position="195"/>
        <end position="204"/>
    </location>
</feature>
<dbReference type="EMBL" id="JAACJO010000001">
    <property type="protein sequence ID" value="KAF5363837.1"/>
    <property type="molecule type" value="Genomic_DNA"/>
</dbReference>
<evidence type="ECO:0000313" key="5">
    <source>
        <dbReference type="Proteomes" id="UP000559027"/>
    </source>
</evidence>
<evidence type="ECO:0000313" key="4">
    <source>
        <dbReference type="EMBL" id="KAF5363837.1"/>
    </source>
</evidence>
<feature type="domain" description="C2H2-type" evidence="3">
    <location>
        <begin position="302"/>
        <end position="332"/>
    </location>
</feature>